<dbReference type="RefSeq" id="WP_131906023.1">
    <property type="nucleotide sequence ID" value="NZ_BAAAFU010000004.1"/>
</dbReference>
<keyword evidence="3" id="KW-1185">Reference proteome</keyword>
<dbReference type="OrthoDB" id="9778090at2"/>
<dbReference type="Proteomes" id="UP000294887">
    <property type="component" value="Unassembled WGS sequence"/>
</dbReference>
<protein>
    <recommendedName>
        <fullName evidence="1">DUF6434 domain-containing protein</fullName>
    </recommendedName>
</protein>
<evidence type="ECO:0000313" key="3">
    <source>
        <dbReference type="Proteomes" id="UP000294887"/>
    </source>
</evidence>
<gene>
    <name evidence="2" type="ORF">EV695_2288</name>
</gene>
<dbReference type="InterPro" id="IPR045492">
    <property type="entry name" value="DUF6434"/>
</dbReference>
<proteinExistence type="predicted"/>
<comment type="caution">
    <text evidence="2">The sequence shown here is derived from an EMBL/GenBank/DDBJ whole genome shotgun (WGS) entry which is preliminary data.</text>
</comment>
<sequence>MDNFDWHCDQITTDTPVTDSYRNTQNVRRFLTDVCGPDFKFNRPFMGWIKNGEAKTMGDVAAEWLRREQDK</sequence>
<evidence type="ECO:0000259" key="1">
    <source>
        <dbReference type="Pfam" id="PF20026"/>
    </source>
</evidence>
<feature type="domain" description="DUF6434" evidence="1">
    <location>
        <begin position="4"/>
        <end position="67"/>
    </location>
</feature>
<dbReference type="EMBL" id="SMFQ01000003">
    <property type="protein sequence ID" value="TCJ87773.1"/>
    <property type="molecule type" value="Genomic_DNA"/>
</dbReference>
<accession>A0A4R1F1K2</accession>
<evidence type="ECO:0000313" key="2">
    <source>
        <dbReference type="EMBL" id="TCJ87773.1"/>
    </source>
</evidence>
<organism evidence="2 3">
    <name type="scientific">Cocleimonas flava</name>
    <dbReference type="NCBI Taxonomy" id="634765"/>
    <lineage>
        <taxon>Bacteria</taxon>
        <taxon>Pseudomonadati</taxon>
        <taxon>Pseudomonadota</taxon>
        <taxon>Gammaproteobacteria</taxon>
        <taxon>Thiotrichales</taxon>
        <taxon>Thiotrichaceae</taxon>
        <taxon>Cocleimonas</taxon>
    </lineage>
</organism>
<dbReference type="Pfam" id="PF20026">
    <property type="entry name" value="DUF6434"/>
    <property type="match status" value="1"/>
</dbReference>
<name>A0A4R1F1K2_9GAMM</name>
<reference evidence="2 3" key="1">
    <citation type="submission" date="2019-03" db="EMBL/GenBank/DDBJ databases">
        <title>Genomic Encyclopedia of Type Strains, Phase IV (KMG-IV): sequencing the most valuable type-strain genomes for metagenomic binning, comparative biology and taxonomic classification.</title>
        <authorList>
            <person name="Goeker M."/>
        </authorList>
    </citation>
    <scope>NUCLEOTIDE SEQUENCE [LARGE SCALE GENOMIC DNA]</scope>
    <source>
        <strain evidence="2 3">DSM 24830</strain>
    </source>
</reference>
<dbReference type="AlphaFoldDB" id="A0A4R1F1K2"/>